<dbReference type="STRING" id="317010.RU96_GL002139"/>
<dbReference type="RefSeq" id="WP_071864481.1">
    <property type="nucleotide sequence ID" value="NZ_JBHLVQ010000029.1"/>
</dbReference>
<protein>
    <submittedName>
        <fullName evidence="1">Uncharacterized protein</fullName>
    </submittedName>
</protein>
<organism evidence="1 2">
    <name type="scientific">Enterococcus canintestini</name>
    <dbReference type="NCBI Taxonomy" id="317010"/>
    <lineage>
        <taxon>Bacteria</taxon>
        <taxon>Bacillati</taxon>
        <taxon>Bacillota</taxon>
        <taxon>Bacilli</taxon>
        <taxon>Lactobacillales</taxon>
        <taxon>Enterococcaceae</taxon>
        <taxon>Enterococcus</taxon>
    </lineage>
</organism>
<dbReference type="Gene3D" id="3.60.40.10">
    <property type="entry name" value="PPM-type phosphatase domain"/>
    <property type="match status" value="1"/>
</dbReference>
<dbReference type="EMBL" id="JXKG01000006">
    <property type="protein sequence ID" value="OJG15590.1"/>
    <property type="molecule type" value="Genomic_DNA"/>
</dbReference>
<reference evidence="1 2" key="1">
    <citation type="submission" date="2014-12" db="EMBL/GenBank/DDBJ databases">
        <title>Draft genome sequences of 29 type strains of Enterococci.</title>
        <authorList>
            <person name="Zhong Z."/>
            <person name="Sun Z."/>
            <person name="Liu W."/>
            <person name="Zhang W."/>
            <person name="Zhang H."/>
        </authorList>
    </citation>
    <scope>NUCLEOTIDE SEQUENCE [LARGE SCALE GENOMIC DNA]</scope>
    <source>
        <strain evidence="1 2">DSM 21207</strain>
    </source>
</reference>
<proteinExistence type="predicted"/>
<gene>
    <name evidence="1" type="ORF">RU96_GL002139</name>
</gene>
<evidence type="ECO:0000313" key="1">
    <source>
        <dbReference type="EMBL" id="OJG15590.1"/>
    </source>
</evidence>
<dbReference type="SUPFAM" id="SSF81606">
    <property type="entry name" value="PP2C-like"/>
    <property type="match status" value="1"/>
</dbReference>
<evidence type="ECO:0000313" key="2">
    <source>
        <dbReference type="Proteomes" id="UP000182835"/>
    </source>
</evidence>
<name>A0A1L8R751_9ENTE</name>
<accession>A0A1L8R751</accession>
<dbReference type="AlphaFoldDB" id="A0A1L8R751"/>
<sequence>MAVFFYTDRGNNQNEDFVYGNDTFGFILDGASGLGENYLVGNSDAQVFSHFIGSQLITLLANEKMATNRALMQAVTKFAQKYRKELGRLTPDLWPSATFSCYRKIGDEMEFSWLGDSPITAFLSQQMRTFYDRTVPQNDQRIVMTFHQLLKKGEVIDVAKETVKEDLIKNRQMKNTPNGYAILDPSPIGIARLSQKKLPLVQVEKIVITSDGFYRLVDTFNECTPHQLGQFKDYSMLISACDHLRQLEREDAQLLTYPRFKQSDDASILVWQK</sequence>
<dbReference type="Proteomes" id="UP000182835">
    <property type="component" value="Unassembled WGS sequence"/>
</dbReference>
<dbReference type="OrthoDB" id="1755431at2"/>
<dbReference type="InterPro" id="IPR036457">
    <property type="entry name" value="PPM-type-like_dom_sf"/>
</dbReference>
<comment type="caution">
    <text evidence="1">The sequence shown here is derived from an EMBL/GenBank/DDBJ whole genome shotgun (WGS) entry which is preliminary data.</text>
</comment>